<keyword evidence="7" id="KW-0067">ATP-binding</keyword>
<dbReference type="Pfam" id="PF00122">
    <property type="entry name" value="E1-E2_ATPase"/>
    <property type="match status" value="1"/>
</dbReference>
<comment type="similarity">
    <text evidence="3">Belongs to the cation transport ATPase (P-type) (TC 3.A.3) family. Type IIIA subfamily.</text>
</comment>
<dbReference type="InterPro" id="IPR008250">
    <property type="entry name" value="ATPase_P-typ_transduc_dom_A_sf"/>
</dbReference>
<evidence type="ECO:0000313" key="15">
    <source>
        <dbReference type="EnsemblPlants" id="Ma07_p21030.1"/>
    </source>
</evidence>
<organism evidence="15 16">
    <name type="scientific">Musa acuminata subsp. malaccensis</name>
    <name type="common">Wild banana</name>
    <name type="synonym">Musa malaccensis</name>
    <dbReference type="NCBI Taxonomy" id="214687"/>
    <lineage>
        <taxon>Eukaryota</taxon>
        <taxon>Viridiplantae</taxon>
        <taxon>Streptophyta</taxon>
        <taxon>Embryophyta</taxon>
        <taxon>Tracheophyta</taxon>
        <taxon>Spermatophyta</taxon>
        <taxon>Magnoliopsida</taxon>
        <taxon>Liliopsida</taxon>
        <taxon>Zingiberales</taxon>
        <taxon>Musaceae</taxon>
        <taxon>Musa</taxon>
    </lineage>
</organism>
<evidence type="ECO:0000256" key="7">
    <source>
        <dbReference type="ARBA" id="ARBA00022840"/>
    </source>
</evidence>
<evidence type="ECO:0000256" key="4">
    <source>
        <dbReference type="ARBA" id="ARBA00022553"/>
    </source>
</evidence>
<dbReference type="FunFam" id="2.70.150.10:FF:000042">
    <property type="entry name" value="Plasma membrane ATPase"/>
    <property type="match status" value="1"/>
</dbReference>
<evidence type="ECO:0000256" key="11">
    <source>
        <dbReference type="SAM" id="MobiDB-lite"/>
    </source>
</evidence>
<feature type="transmembrane region" description="Helical" evidence="12">
    <location>
        <begin position="169"/>
        <end position="191"/>
    </location>
</feature>
<dbReference type="SUPFAM" id="SSF81665">
    <property type="entry name" value="Calcium ATPase, transmembrane domain M"/>
    <property type="match status" value="1"/>
</dbReference>
<evidence type="ECO:0000256" key="5">
    <source>
        <dbReference type="ARBA" id="ARBA00022692"/>
    </source>
</evidence>
<accession>A0A804JY21</accession>
<dbReference type="EMBL" id="HG996473">
    <property type="protein sequence ID" value="CAG1857297.1"/>
    <property type="molecule type" value="Genomic_DNA"/>
</dbReference>
<dbReference type="PANTHER" id="PTHR42861">
    <property type="entry name" value="CALCIUM-TRANSPORTING ATPASE"/>
    <property type="match status" value="1"/>
</dbReference>
<dbReference type="InParanoid" id="A0A804JY21"/>
<evidence type="ECO:0000313" key="14">
    <source>
        <dbReference type="EMBL" id="CAG1857297.1"/>
    </source>
</evidence>
<dbReference type="EnsemblPlants" id="Ma07_t21030.1">
    <property type="protein sequence ID" value="Ma07_p21030.1"/>
    <property type="gene ID" value="Ma07_g21030"/>
</dbReference>
<dbReference type="SUPFAM" id="SSF81653">
    <property type="entry name" value="Calcium ATPase, transduction domain A"/>
    <property type="match status" value="1"/>
</dbReference>
<evidence type="ECO:0000256" key="6">
    <source>
        <dbReference type="ARBA" id="ARBA00022741"/>
    </source>
</evidence>
<keyword evidence="9 12" id="KW-1133">Transmembrane helix</keyword>
<dbReference type="Proteomes" id="UP000012960">
    <property type="component" value="Unplaced"/>
</dbReference>
<feature type="domain" description="P-type ATPase A" evidence="13">
    <location>
        <begin position="62"/>
        <end position="135"/>
    </location>
</feature>
<evidence type="ECO:0000256" key="2">
    <source>
        <dbReference type="ARBA" id="ARBA00004141"/>
    </source>
</evidence>
<comment type="subcellular location">
    <subcellularLocation>
        <location evidence="2">Membrane</location>
        <topology evidence="2">Multi-pass membrane protein</topology>
    </subcellularLocation>
</comment>
<keyword evidence="5 12" id="KW-0812">Transmembrane</keyword>
<evidence type="ECO:0000256" key="12">
    <source>
        <dbReference type="SAM" id="Phobius"/>
    </source>
</evidence>
<evidence type="ECO:0000256" key="8">
    <source>
        <dbReference type="ARBA" id="ARBA00022967"/>
    </source>
</evidence>
<dbReference type="InterPro" id="IPR059000">
    <property type="entry name" value="ATPase_P-type_domA"/>
</dbReference>
<sequence length="250" mass="27433">MHQRGSNDERSSRPDSDLWTKQGRREEANFSSLFMWNSLSRVIGDGCHYGHRPGQRRKEPPGLVLKDGTWSEQDASILVPGKIVSIKLGDIIPVDTRLLEGDPSEIDQSALTAESLPVTKNPGDEVYSGSACKQDEEQPLCIVLVCELWAAQVHHGLNFWAASPTLTSIGNLCICSIATVIVIEIIVMYPIQHRAFRDGIENLLVLLTGGIPIAMPTVLSVTTAIRSHKLSRHGAITKRMAPIQNLLGLQ</sequence>
<evidence type="ECO:0000259" key="13">
    <source>
        <dbReference type="Pfam" id="PF00122"/>
    </source>
</evidence>
<evidence type="ECO:0000256" key="9">
    <source>
        <dbReference type="ARBA" id="ARBA00022989"/>
    </source>
</evidence>
<dbReference type="AlphaFoldDB" id="A0A804JY21"/>
<reference evidence="14" key="1">
    <citation type="submission" date="2021-03" db="EMBL/GenBank/DDBJ databases">
        <authorList>
            <consortium name="Genoscope - CEA"/>
            <person name="William W."/>
        </authorList>
    </citation>
    <scope>NUCLEOTIDE SEQUENCE</scope>
    <source>
        <strain evidence="14">Doubled-haploid Pahang</strain>
    </source>
</reference>
<keyword evidence="4" id="KW-0597">Phosphoprotein</keyword>
<feature type="transmembrane region" description="Helical" evidence="12">
    <location>
        <begin position="203"/>
        <end position="225"/>
    </location>
</feature>
<keyword evidence="16" id="KW-1185">Reference proteome</keyword>
<dbReference type="GO" id="GO:0005524">
    <property type="term" value="F:ATP binding"/>
    <property type="evidence" value="ECO:0007669"/>
    <property type="project" value="UniProtKB-KW"/>
</dbReference>
<gene>
    <name evidence="14" type="ORF">GSMUA_33410.1</name>
</gene>
<evidence type="ECO:0000256" key="10">
    <source>
        <dbReference type="ARBA" id="ARBA00023136"/>
    </source>
</evidence>
<evidence type="ECO:0000256" key="1">
    <source>
        <dbReference type="ARBA" id="ARBA00003417"/>
    </source>
</evidence>
<dbReference type="Gene3D" id="1.20.1110.10">
    <property type="entry name" value="Calcium-transporting ATPase, transmembrane domain"/>
    <property type="match status" value="1"/>
</dbReference>
<dbReference type="InterPro" id="IPR023298">
    <property type="entry name" value="ATPase_P-typ_TM_dom_sf"/>
</dbReference>
<keyword evidence="10 12" id="KW-0472">Membrane</keyword>
<evidence type="ECO:0000256" key="3">
    <source>
        <dbReference type="ARBA" id="ARBA00008804"/>
    </source>
</evidence>
<feature type="region of interest" description="Disordered" evidence="11">
    <location>
        <begin position="1"/>
        <end position="22"/>
    </location>
</feature>
<comment type="function">
    <text evidence="1">The plasma membrane ATPase of plants and fungi is a hydrogen ion pump. The proton gradient it generates drives the active transport of nutrients by H(+)-symport. The resulting external acidification and/or internal alkinization may mediate growth responses.</text>
</comment>
<proteinExistence type="inferred from homology"/>
<dbReference type="Gene3D" id="2.70.150.10">
    <property type="entry name" value="Calcium-transporting ATPase, cytoplasmic transduction domain A"/>
    <property type="match status" value="1"/>
</dbReference>
<dbReference type="GO" id="GO:0016020">
    <property type="term" value="C:membrane"/>
    <property type="evidence" value="ECO:0007669"/>
    <property type="project" value="UniProtKB-SubCell"/>
</dbReference>
<reference evidence="15" key="2">
    <citation type="submission" date="2021-05" db="UniProtKB">
        <authorList>
            <consortium name="EnsemblPlants"/>
        </authorList>
    </citation>
    <scope>IDENTIFICATION</scope>
    <source>
        <strain evidence="15">subsp. malaccensis</strain>
    </source>
</reference>
<protein>
    <submittedName>
        <fullName evidence="14">(wild Malaysian banana) hypothetical protein</fullName>
    </submittedName>
</protein>
<evidence type="ECO:0000313" key="16">
    <source>
        <dbReference type="Proteomes" id="UP000012960"/>
    </source>
</evidence>
<name>A0A804JY21_MUSAM</name>
<keyword evidence="8" id="KW-1278">Translocase</keyword>
<dbReference type="Gramene" id="Ma07_t21030.1">
    <property type="protein sequence ID" value="Ma07_p21030.1"/>
    <property type="gene ID" value="Ma07_g21030"/>
</dbReference>
<keyword evidence="6" id="KW-0547">Nucleotide-binding</keyword>